<dbReference type="RefSeq" id="WP_034162474.1">
    <property type="nucleotide sequence ID" value="NZ_CP006664.1"/>
</dbReference>
<dbReference type="SUPFAM" id="SSF52833">
    <property type="entry name" value="Thioredoxin-like"/>
    <property type="match status" value="1"/>
</dbReference>
<feature type="signal peptide" evidence="1">
    <location>
        <begin position="1"/>
        <end position="21"/>
    </location>
</feature>
<feature type="chain" id="PRO_5001715148" evidence="1">
    <location>
        <begin position="22"/>
        <end position="125"/>
    </location>
</feature>
<dbReference type="Pfam" id="PF00085">
    <property type="entry name" value="Thioredoxin"/>
    <property type="match status" value="1"/>
</dbReference>
<evidence type="ECO:0000256" key="1">
    <source>
        <dbReference type="SAM" id="SignalP"/>
    </source>
</evidence>
<dbReference type="Gene3D" id="3.40.30.10">
    <property type="entry name" value="Glutaredoxin"/>
    <property type="match status" value="1"/>
</dbReference>
<dbReference type="PANTHER" id="PTHR45663">
    <property type="entry name" value="GEO12009P1"/>
    <property type="match status" value="1"/>
</dbReference>
<evidence type="ECO:0000259" key="2">
    <source>
        <dbReference type="PROSITE" id="PS51352"/>
    </source>
</evidence>
<reference evidence="3 4" key="1">
    <citation type="journal article" date="2012" name="PLoS ONE">
        <title>Edwardsiella comparative phylogenomics reveal the new intra/inter-species taxonomic relationships, virulence evolution and niche adaptation mechanisms.</title>
        <authorList>
            <person name="Yang M."/>
            <person name="Lv Y."/>
            <person name="Xiao J."/>
            <person name="Wu H."/>
            <person name="Zheng H."/>
            <person name="Liu Q."/>
            <person name="Zhang Y."/>
            <person name="Wang Q."/>
        </authorList>
    </citation>
    <scope>NUCLEOTIDE SEQUENCE [LARGE SCALE GENOMIC DNA]</scope>
    <source>
        <strain evidence="4">080813</strain>
    </source>
</reference>
<dbReference type="PROSITE" id="PS51352">
    <property type="entry name" value="THIOREDOXIN_2"/>
    <property type="match status" value="1"/>
</dbReference>
<accession>A0A076LDT6</accession>
<keyword evidence="1" id="KW-0732">Signal</keyword>
<name>A0A076LDT6_9GAMM</name>
<dbReference type="EMBL" id="CP006664">
    <property type="protein sequence ID" value="AIJ06660.1"/>
    <property type="molecule type" value="Genomic_DNA"/>
</dbReference>
<dbReference type="GO" id="GO:0045454">
    <property type="term" value="P:cell redox homeostasis"/>
    <property type="evidence" value="ECO:0007669"/>
    <property type="project" value="TreeGrafter"/>
</dbReference>
<protein>
    <submittedName>
        <fullName evidence="3">Thioredoxin family protein</fullName>
    </submittedName>
</protein>
<dbReference type="InterPro" id="IPR013766">
    <property type="entry name" value="Thioredoxin_domain"/>
</dbReference>
<gene>
    <name evidence="3" type="ORF">ETEE_0176</name>
</gene>
<dbReference type="PANTHER" id="PTHR45663:SF11">
    <property type="entry name" value="GEO12009P1"/>
    <property type="match status" value="1"/>
</dbReference>
<dbReference type="KEGG" id="ete:ETEE_0176"/>
<dbReference type="GeneID" id="33937994"/>
<proteinExistence type="predicted"/>
<dbReference type="InterPro" id="IPR036249">
    <property type="entry name" value="Thioredoxin-like_sf"/>
</dbReference>
<dbReference type="HOGENOM" id="CLU_090389_13_1_6"/>
<feature type="domain" description="Thioredoxin" evidence="2">
    <location>
        <begin position="4"/>
        <end position="125"/>
    </location>
</feature>
<dbReference type="GO" id="GO:0005829">
    <property type="term" value="C:cytosol"/>
    <property type="evidence" value="ECO:0007669"/>
    <property type="project" value="TreeGrafter"/>
</dbReference>
<sequence length="125" mass="13932">MKALSTLLFIPALLLSAAVQAASVEPYSDAAFTQAQSSGAPVLIDVYADWCPVCKRQERELTPLFAQPEQRDLRVFKVNFDTQKAALQQFRVSQQSTLILYRHGQEVRRSIGETSPSALSDFLSR</sequence>
<evidence type="ECO:0000313" key="3">
    <source>
        <dbReference type="EMBL" id="AIJ06660.1"/>
    </source>
</evidence>
<dbReference type="CDD" id="cd02947">
    <property type="entry name" value="TRX_family"/>
    <property type="match status" value="1"/>
</dbReference>
<evidence type="ECO:0000313" key="4">
    <source>
        <dbReference type="Proteomes" id="UP000028681"/>
    </source>
</evidence>
<dbReference type="GO" id="GO:0015035">
    <property type="term" value="F:protein-disulfide reductase activity"/>
    <property type="evidence" value="ECO:0007669"/>
    <property type="project" value="TreeGrafter"/>
</dbReference>
<organism evidence="3 4">
    <name type="scientific">Edwardsiella anguillarum ET080813</name>
    <dbReference type="NCBI Taxonomy" id="667120"/>
    <lineage>
        <taxon>Bacteria</taxon>
        <taxon>Pseudomonadati</taxon>
        <taxon>Pseudomonadota</taxon>
        <taxon>Gammaproteobacteria</taxon>
        <taxon>Enterobacterales</taxon>
        <taxon>Hafniaceae</taxon>
        <taxon>Edwardsiella</taxon>
    </lineage>
</organism>
<dbReference type="AlphaFoldDB" id="A0A076LDT6"/>
<dbReference type="Proteomes" id="UP000028681">
    <property type="component" value="Chromosome"/>
</dbReference>